<accession>A0A7X2IMI4</accession>
<dbReference type="PANTHER" id="PTHR34408">
    <property type="entry name" value="FAMILY PROTEIN, PUTATIVE-RELATED"/>
    <property type="match status" value="1"/>
</dbReference>
<dbReference type="PANTHER" id="PTHR34408:SF1">
    <property type="entry name" value="GLYCOSYL HYDROLASE FAMILY 19 DOMAIN-CONTAINING PROTEIN HI_1415"/>
    <property type="match status" value="1"/>
</dbReference>
<dbReference type="Gene3D" id="1.10.530.10">
    <property type="match status" value="1"/>
</dbReference>
<dbReference type="AlphaFoldDB" id="A0A7X2IMI4"/>
<keyword evidence="2" id="KW-1185">Reference proteome</keyword>
<organism evidence="1 2">
    <name type="scientific">Pseudoduganella rivuli</name>
    <dbReference type="NCBI Taxonomy" id="2666085"/>
    <lineage>
        <taxon>Bacteria</taxon>
        <taxon>Pseudomonadati</taxon>
        <taxon>Pseudomonadota</taxon>
        <taxon>Betaproteobacteria</taxon>
        <taxon>Burkholderiales</taxon>
        <taxon>Oxalobacteraceae</taxon>
        <taxon>Telluria group</taxon>
        <taxon>Pseudoduganella</taxon>
    </lineage>
</organism>
<dbReference type="SUPFAM" id="SSF53955">
    <property type="entry name" value="Lysozyme-like"/>
    <property type="match status" value="1"/>
</dbReference>
<dbReference type="Proteomes" id="UP000446768">
    <property type="component" value="Unassembled WGS sequence"/>
</dbReference>
<sequence length="207" mass="22497">MTPRQLAVIMPRAPAAAFVPVLTAAMAEFGIDTPLDQAAFLATVAHESAQLTCLEENLNYSAEALMRTWPSRFPPATAAIYARQPERIGNRAYANREGNRDEGSGDGWRNRGAGAIQITFENGHAACARHFGIPRDQVAAWLRTPEGACRSAGWFWQTNGISAWANVGDFDGVSDKVNRGKKTAALGDSIGWKDRLAYYQTALKVLS</sequence>
<comment type="caution">
    <text evidence="1">The sequence shown here is derived from an EMBL/GenBank/DDBJ whole genome shotgun (WGS) entry which is preliminary data.</text>
</comment>
<evidence type="ECO:0000313" key="1">
    <source>
        <dbReference type="EMBL" id="MRV72581.1"/>
    </source>
</evidence>
<keyword evidence="1" id="KW-0378">Hydrolase</keyword>
<dbReference type="InterPro" id="IPR023346">
    <property type="entry name" value="Lysozyme-like_dom_sf"/>
</dbReference>
<dbReference type="InterPro" id="IPR052354">
    <property type="entry name" value="Cell_Wall_Dynamics_Protein"/>
</dbReference>
<dbReference type="RefSeq" id="WP_154374298.1">
    <property type="nucleotide sequence ID" value="NZ_WKJJ01000007.1"/>
</dbReference>
<evidence type="ECO:0000313" key="2">
    <source>
        <dbReference type="Proteomes" id="UP000446768"/>
    </source>
</evidence>
<gene>
    <name evidence="1" type="ORF">GJ700_12770</name>
</gene>
<dbReference type="GO" id="GO:0016787">
    <property type="term" value="F:hydrolase activity"/>
    <property type="evidence" value="ECO:0007669"/>
    <property type="project" value="UniProtKB-KW"/>
</dbReference>
<reference evidence="1 2" key="1">
    <citation type="submission" date="2019-11" db="EMBL/GenBank/DDBJ databases">
        <title>Novel species isolated from a subtropical stream in China.</title>
        <authorList>
            <person name="Lu H."/>
        </authorList>
    </citation>
    <scope>NUCLEOTIDE SEQUENCE [LARGE SCALE GENOMIC DNA]</scope>
    <source>
        <strain evidence="1 2">FT92W</strain>
    </source>
</reference>
<protein>
    <submittedName>
        <fullName evidence="1">Glycoside hydrolase family 19 protein</fullName>
    </submittedName>
</protein>
<proteinExistence type="predicted"/>
<dbReference type="EMBL" id="WKJJ01000007">
    <property type="protein sequence ID" value="MRV72581.1"/>
    <property type="molecule type" value="Genomic_DNA"/>
</dbReference>
<name>A0A7X2IMI4_9BURK</name>